<gene>
    <name evidence="1" type="ORF">SAMN05216562_3071</name>
</gene>
<dbReference type="Gene3D" id="1.20.1440.30">
    <property type="entry name" value="Biosynthetic Protein domain"/>
    <property type="match status" value="1"/>
</dbReference>
<dbReference type="RefSeq" id="WP_091390686.1">
    <property type="nucleotide sequence ID" value="NZ_FNQO01000004.1"/>
</dbReference>
<dbReference type="Pfam" id="PF05139">
    <property type="entry name" value="Erythro_esteras"/>
    <property type="match status" value="1"/>
</dbReference>
<dbReference type="Gene3D" id="3.40.1660.10">
    <property type="entry name" value="EreA-like (biosynthetic domain)"/>
    <property type="match status" value="1"/>
</dbReference>
<protein>
    <submittedName>
        <fullName evidence="1">Erythromycin esterase homolog</fullName>
    </submittedName>
</protein>
<dbReference type="CDD" id="cd14728">
    <property type="entry name" value="Ere-like"/>
    <property type="match status" value="1"/>
</dbReference>
<dbReference type="InterPro" id="IPR052036">
    <property type="entry name" value="Hydrolase/PRTase-associated"/>
</dbReference>
<dbReference type="GO" id="GO:0046677">
    <property type="term" value="P:response to antibiotic"/>
    <property type="evidence" value="ECO:0007669"/>
    <property type="project" value="InterPro"/>
</dbReference>
<dbReference type="PIRSF" id="PIRSF036794">
    <property type="entry name" value="UCP_erythr_ester"/>
    <property type="match status" value="1"/>
</dbReference>
<evidence type="ECO:0000313" key="2">
    <source>
        <dbReference type="Proteomes" id="UP000198658"/>
    </source>
</evidence>
<dbReference type="Gene3D" id="3.30.1870.10">
    <property type="entry name" value="EreA-like, domain 2"/>
    <property type="match status" value="1"/>
</dbReference>
<organism evidence="1 2">
    <name type="scientific">Microbulbifer marinus</name>
    <dbReference type="NCBI Taxonomy" id="658218"/>
    <lineage>
        <taxon>Bacteria</taxon>
        <taxon>Pseudomonadati</taxon>
        <taxon>Pseudomonadota</taxon>
        <taxon>Gammaproteobacteria</taxon>
        <taxon>Cellvibrionales</taxon>
        <taxon>Microbulbiferaceae</taxon>
        <taxon>Microbulbifer</taxon>
    </lineage>
</organism>
<dbReference type="PANTHER" id="PTHR31299">
    <property type="entry name" value="ESTERASE, PUTATIVE (AFU_ORTHOLOGUE AFUA_1G05850)-RELATED"/>
    <property type="match status" value="1"/>
</dbReference>
<dbReference type="PANTHER" id="PTHR31299:SF0">
    <property type="entry name" value="ESTERASE, PUTATIVE (AFU_ORTHOLOGUE AFUA_1G05850)-RELATED"/>
    <property type="match status" value="1"/>
</dbReference>
<dbReference type="OrthoDB" id="9810066at2"/>
<reference evidence="2" key="1">
    <citation type="submission" date="2016-10" db="EMBL/GenBank/DDBJ databases">
        <authorList>
            <person name="Varghese N."/>
            <person name="Submissions S."/>
        </authorList>
    </citation>
    <scope>NUCLEOTIDE SEQUENCE [LARGE SCALE GENOMIC DNA]</scope>
    <source>
        <strain evidence="2">CGMCC 1.10657</strain>
    </source>
</reference>
<sequence>MPAPSTNSDTSLQETLGALHQPLRGRDDLSPLVEQLADARIVMLGEASHGTSEFYVWRAAISRRLIEEHGFSFIAVEGDWPDCYRVNRYVKAYPQSGDHAESVLRGFDRWPTWMWANWEMVAFTEWLRKHNARADGQPVGFYGLDVYSLWESLDAIVRHLQHNDPQSMPVAERVVNCFQPYGRDEQRYARHTAVSHHDCADEVTRLLLRLAHTHPHFDADPEGDFDAEQNAHVMVSAERYYRTMMMGGAGSWNLRDTHMMETLDRLMQHHGAGAKAIVWAHNTHIGDARATDMLADGMHNIGQLAREQWSAERVRLVGFGSHRGSVIAGHRWGAAMQKLPLPAAPDDSWEGAIHRARGKDGILLLDAERPDPDLLQARGHRAVGVVYDPEWERGNYVPTELARRYDAFIHLEETRALHPLHIEASRAATPPDTYPWGF</sequence>
<dbReference type="Proteomes" id="UP000198658">
    <property type="component" value="Unassembled WGS sequence"/>
</dbReference>
<accession>A0A1H4B3A7</accession>
<name>A0A1H4B3A7_9GAMM</name>
<proteinExistence type="predicted"/>
<dbReference type="InterPro" id="IPR007815">
    <property type="entry name" value="Emycin_Estase"/>
</dbReference>
<dbReference type="EMBL" id="FNQO01000004">
    <property type="protein sequence ID" value="SEA42534.1"/>
    <property type="molecule type" value="Genomic_DNA"/>
</dbReference>
<dbReference type="SUPFAM" id="SSF159501">
    <property type="entry name" value="EreA/ChaN-like"/>
    <property type="match status" value="1"/>
</dbReference>
<dbReference type="InterPro" id="IPR014622">
    <property type="entry name" value="UCP036794_erythomycin"/>
</dbReference>
<keyword evidence="2" id="KW-1185">Reference proteome</keyword>
<dbReference type="STRING" id="658218.SAMN05216562_3071"/>
<dbReference type="AlphaFoldDB" id="A0A1H4B3A7"/>
<evidence type="ECO:0000313" key="1">
    <source>
        <dbReference type="EMBL" id="SEA42534.1"/>
    </source>
</evidence>